<sequence>MLTHERTQLENNSVVLVLLVIFLSATDYSSESSESSVNSKISKILFTIWGLSILKIVGRIFSFRAAEKSYGTANTKLVAVYMKHEHEQGALFVPSNMKGYKYLVIGEEQQAEAEPPSYEPKLRNDAAVTTIEDVWRCEGRLFKGSSRGRYRDMCLSFALFKLIKMRFDGYPQVEDESKSRTLVRDGLLFEDDDGKRAFEVVKSELGFLRDLFHTKHPVASNPWILICNFVLFATIAMALWIEMMIDRKTDAKHAITKVLVSLLILAEIWEFISYHFSDWGKVILICKYVKNYRPAFDRYHVDKILRVILWRNLSCRSLSEKLEQFSLLNSLNSCCTCSRCCYSLAYCLPGASRKLNERLRKEKPIRLKAEVKKAIFLSLKKLLASERVVLTNGITTLAELGHEDRLGWACGFGDHARADEHTHMHTIMIWHVATALCEMKLPPKKKKGEGLRSELESRAAVATSLSKYCAYLVVFAPEFLPIHGHSSKIMFKQMLVEACRACPPRGICRKITYDNVVSVEDSRPTIISKGVKLGKQLMNDVKEDAERWELLERFWAELILFLAPSKDAMAHASKLEEGGEFITQLWALLYHARVEERSPEKNEPAGEHV</sequence>
<gene>
    <name evidence="3" type="ORF">ACMD2_21543</name>
</gene>
<evidence type="ECO:0000313" key="4">
    <source>
        <dbReference type="Proteomes" id="UP000092600"/>
    </source>
</evidence>
<comment type="caution">
    <text evidence="3">The sequence shown here is derived from an EMBL/GenBank/DDBJ whole genome shotgun (WGS) entry which is preliminary data.</text>
</comment>
<protein>
    <recommendedName>
        <fullName evidence="2">DUF4220 domain-containing protein</fullName>
    </recommendedName>
</protein>
<dbReference type="AlphaFoldDB" id="A0A199VWU4"/>
<feature type="transmembrane region" description="Helical" evidence="1">
    <location>
        <begin position="12"/>
        <end position="29"/>
    </location>
</feature>
<reference evidence="3 4" key="1">
    <citation type="journal article" date="2016" name="DNA Res.">
        <title>The draft genome of MD-2 pineapple using hybrid error correction of long reads.</title>
        <authorList>
            <person name="Redwan R.M."/>
            <person name="Saidin A."/>
            <person name="Kumar S.V."/>
        </authorList>
    </citation>
    <scope>NUCLEOTIDE SEQUENCE [LARGE SCALE GENOMIC DNA]</scope>
    <source>
        <strain evidence="4">cv. MD2</strain>
        <tissue evidence="3">Leaf</tissue>
    </source>
</reference>
<dbReference type="PANTHER" id="PTHR31325">
    <property type="entry name" value="OS01G0798800 PROTEIN-RELATED"/>
    <property type="match status" value="1"/>
</dbReference>
<dbReference type="Pfam" id="PF13968">
    <property type="entry name" value="DUF4220"/>
    <property type="match status" value="1"/>
</dbReference>
<keyword evidence="1" id="KW-1133">Transmembrane helix</keyword>
<dbReference type="Proteomes" id="UP000092600">
    <property type="component" value="Unassembled WGS sequence"/>
</dbReference>
<dbReference type="STRING" id="4615.A0A199VWU4"/>
<evidence type="ECO:0000256" key="1">
    <source>
        <dbReference type="SAM" id="Phobius"/>
    </source>
</evidence>
<dbReference type="InterPro" id="IPR025315">
    <property type="entry name" value="DUF4220"/>
</dbReference>
<feature type="transmembrane region" description="Helical" evidence="1">
    <location>
        <begin position="223"/>
        <end position="242"/>
    </location>
</feature>
<name>A0A199VWU4_ANACO</name>
<evidence type="ECO:0000313" key="3">
    <source>
        <dbReference type="EMBL" id="OAY81489.1"/>
    </source>
</evidence>
<feature type="transmembrane region" description="Helical" evidence="1">
    <location>
        <begin position="41"/>
        <end position="61"/>
    </location>
</feature>
<organism evidence="3 4">
    <name type="scientific">Ananas comosus</name>
    <name type="common">Pineapple</name>
    <name type="synonym">Ananas ananas</name>
    <dbReference type="NCBI Taxonomy" id="4615"/>
    <lineage>
        <taxon>Eukaryota</taxon>
        <taxon>Viridiplantae</taxon>
        <taxon>Streptophyta</taxon>
        <taxon>Embryophyta</taxon>
        <taxon>Tracheophyta</taxon>
        <taxon>Spermatophyta</taxon>
        <taxon>Magnoliopsida</taxon>
        <taxon>Liliopsida</taxon>
        <taxon>Poales</taxon>
        <taxon>Bromeliaceae</taxon>
        <taxon>Bromelioideae</taxon>
        <taxon>Ananas</taxon>
    </lineage>
</organism>
<keyword evidence="1" id="KW-0812">Transmembrane</keyword>
<keyword evidence="1" id="KW-0472">Membrane</keyword>
<accession>A0A199VWU4</accession>
<dbReference type="Pfam" id="PF04578">
    <property type="entry name" value="DUF594"/>
    <property type="match status" value="1"/>
</dbReference>
<dbReference type="InterPro" id="IPR007658">
    <property type="entry name" value="DUF594"/>
</dbReference>
<dbReference type="EMBL" id="LSRQ01000663">
    <property type="protein sequence ID" value="OAY81489.1"/>
    <property type="molecule type" value="Genomic_DNA"/>
</dbReference>
<feature type="domain" description="DUF4220" evidence="2">
    <location>
        <begin position="16"/>
        <end position="329"/>
    </location>
</feature>
<proteinExistence type="predicted"/>
<evidence type="ECO:0000259" key="2">
    <source>
        <dbReference type="Pfam" id="PF13968"/>
    </source>
</evidence>